<accession>A0A517Z6K4</accession>
<dbReference type="InterPro" id="IPR036388">
    <property type="entry name" value="WH-like_DNA-bd_sf"/>
</dbReference>
<keyword evidence="1" id="KW-0238">DNA-binding</keyword>
<dbReference type="PANTHER" id="PTHR33221:SF4">
    <property type="entry name" value="HTH-TYPE TRANSCRIPTIONAL REPRESSOR NSRR"/>
    <property type="match status" value="1"/>
</dbReference>
<dbReference type="RefSeq" id="WP_145369382.1">
    <property type="nucleotide sequence ID" value="NZ_CP036275.1"/>
</dbReference>
<dbReference type="AlphaFoldDB" id="A0A517Z6K4"/>
<dbReference type="Gene3D" id="1.10.10.10">
    <property type="entry name" value="Winged helix-like DNA-binding domain superfamily/Winged helix DNA-binding domain"/>
    <property type="match status" value="1"/>
</dbReference>
<dbReference type="Pfam" id="PF02082">
    <property type="entry name" value="Rrf2"/>
    <property type="match status" value="1"/>
</dbReference>
<protein>
    <submittedName>
        <fullName evidence="2">HTH-type transcriptional repressor NsrR</fullName>
    </submittedName>
</protein>
<dbReference type="PROSITE" id="PS51197">
    <property type="entry name" value="HTH_RRF2_2"/>
    <property type="match status" value="1"/>
</dbReference>
<evidence type="ECO:0000313" key="3">
    <source>
        <dbReference type="Proteomes" id="UP000320496"/>
    </source>
</evidence>
<dbReference type="Proteomes" id="UP000320496">
    <property type="component" value="Chromosome"/>
</dbReference>
<dbReference type="EMBL" id="CP036275">
    <property type="protein sequence ID" value="QDU38059.1"/>
    <property type="molecule type" value="Genomic_DNA"/>
</dbReference>
<name>A0A517Z6K4_9PLAN</name>
<gene>
    <name evidence="2" type="primary">nsrR</name>
    <name evidence="2" type="ORF">Mal4_23790</name>
</gene>
<organism evidence="2 3">
    <name type="scientific">Maioricimonas rarisocia</name>
    <dbReference type="NCBI Taxonomy" id="2528026"/>
    <lineage>
        <taxon>Bacteria</taxon>
        <taxon>Pseudomonadati</taxon>
        <taxon>Planctomycetota</taxon>
        <taxon>Planctomycetia</taxon>
        <taxon>Planctomycetales</taxon>
        <taxon>Planctomycetaceae</taxon>
        <taxon>Maioricimonas</taxon>
    </lineage>
</organism>
<dbReference type="SUPFAM" id="SSF46785">
    <property type="entry name" value="Winged helix' DNA-binding domain"/>
    <property type="match status" value="1"/>
</dbReference>
<evidence type="ECO:0000313" key="2">
    <source>
        <dbReference type="EMBL" id="QDU38059.1"/>
    </source>
</evidence>
<evidence type="ECO:0000256" key="1">
    <source>
        <dbReference type="ARBA" id="ARBA00023125"/>
    </source>
</evidence>
<reference evidence="2 3" key="1">
    <citation type="submission" date="2019-02" db="EMBL/GenBank/DDBJ databases">
        <title>Deep-cultivation of Planctomycetes and their phenomic and genomic characterization uncovers novel biology.</title>
        <authorList>
            <person name="Wiegand S."/>
            <person name="Jogler M."/>
            <person name="Boedeker C."/>
            <person name="Pinto D."/>
            <person name="Vollmers J."/>
            <person name="Rivas-Marin E."/>
            <person name="Kohn T."/>
            <person name="Peeters S.H."/>
            <person name="Heuer A."/>
            <person name="Rast P."/>
            <person name="Oberbeckmann S."/>
            <person name="Bunk B."/>
            <person name="Jeske O."/>
            <person name="Meyerdierks A."/>
            <person name="Storesund J.E."/>
            <person name="Kallscheuer N."/>
            <person name="Luecker S."/>
            <person name="Lage O.M."/>
            <person name="Pohl T."/>
            <person name="Merkel B.J."/>
            <person name="Hornburger P."/>
            <person name="Mueller R.-W."/>
            <person name="Bruemmer F."/>
            <person name="Labrenz M."/>
            <person name="Spormann A.M."/>
            <person name="Op den Camp H."/>
            <person name="Overmann J."/>
            <person name="Amann R."/>
            <person name="Jetten M.S.M."/>
            <person name="Mascher T."/>
            <person name="Medema M.H."/>
            <person name="Devos D.P."/>
            <person name="Kaster A.-K."/>
            <person name="Ovreas L."/>
            <person name="Rohde M."/>
            <person name="Galperin M.Y."/>
            <person name="Jogler C."/>
        </authorList>
    </citation>
    <scope>NUCLEOTIDE SEQUENCE [LARGE SCALE GENOMIC DNA]</scope>
    <source>
        <strain evidence="2 3">Mal4</strain>
    </source>
</reference>
<dbReference type="PANTHER" id="PTHR33221">
    <property type="entry name" value="WINGED HELIX-TURN-HELIX TRANSCRIPTIONAL REGULATOR, RRF2 FAMILY"/>
    <property type="match status" value="1"/>
</dbReference>
<dbReference type="GO" id="GO:0003677">
    <property type="term" value="F:DNA binding"/>
    <property type="evidence" value="ECO:0007669"/>
    <property type="project" value="UniProtKB-KW"/>
</dbReference>
<dbReference type="InterPro" id="IPR030489">
    <property type="entry name" value="TR_Rrf2-type_CS"/>
</dbReference>
<dbReference type="InterPro" id="IPR000944">
    <property type="entry name" value="Tscrpt_reg_Rrf2"/>
</dbReference>
<dbReference type="KEGG" id="mri:Mal4_23790"/>
<keyword evidence="3" id="KW-1185">Reference proteome</keyword>
<dbReference type="NCBIfam" id="TIGR00738">
    <property type="entry name" value="rrf2_super"/>
    <property type="match status" value="1"/>
</dbReference>
<dbReference type="InterPro" id="IPR036390">
    <property type="entry name" value="WH_DNA-bd_sf"/>
</dbReference>
<dbReference type="GO" id="GO:0005829">
    <property type="term" value="C:cytosol"/>
    <property type="evidence" value="ECO:0007669"/>
    <property type="project" value="TreeGrafter"/>
</dbReference>
<proteinExistence type="predicted"/>
<dbReference type="GO" id="GO:0003700">
    <property type="term" value="F:DNA-binding transcription factor activity"/>
    <property type="evidence" value="ECO:0007669"/>
    <property type="project" value="TreeGrafter"/>
</dbReference>
<sequence length="141" mass="15278">MRLTTQTDYALRTLMFLATFGGRATSAQIAGLFGISANHVAKVVNQLARLGYVRSIRGIGGGIELACDPSTVQIGKVIEDFEGNMHLLECVDAENVCAIEQFCKLKGVLAKAERLQRDYLNSVTLADVVPAKNQLNQVAHD</sequence>
<dbReference type="OrthoDB" id="270199at2"/>
<dbReference type="PROSITE" id="PS01332">
    <property type="entry name" value="HTH_RRF2_1"/>
    <property type="match status" value="1"/>
</dbReference>